<dbReference type="AlphaFoldDB" id="A0A7Z1MZB7"/>
<evidence type="ECO:0000313" key="3">
    <source>
        <dbReference type="Proteomes" id="UP000238153"/>
    </source>
</evidence>
<feature type="transmembrane region" description="Helical" evidence="1">
    <location>
        <begin position="38"/>
        <end position="66"/>
    </location>
</feature>
<feature type="transmembrane region" description="Helical" evidence="1">
    <location>
        <begin position="78"/>
        <end position="99"/>
    </location>
</feature>
<organism evidence="2 3">
    <name type="scientific">Staphylococcus haemolyticus</name>
    <dbReference type="NCBI Taxonomy" id="1283"/>
    <lineage>
        <taxon>Bacteria</taxon>
        <taxon>Bacillati</taxon>
        <taxon>Bacillota</taxon>
        <taxon>Bacilli</taxon>
        <taxon>Bacillales</taxon>
        <taxon>Staphylococcaceae</taxon>
        <taxon>Staphylococcus</taxon>
    </lineage>
</organism>
<dbReference type="Proteomes" id="UP000238153">
    <property type="component" value="Unassembled WGS sequence"/>
</dbReference>
<proteinExistence type="predicted"/>
<keyword evidence="1" id="KW-0472">Membrane</keyword>
<reference evidence="2 3" key="1">
    <citation type="submission" date="2017-11" db="EMBL/GenBank/DDBJ databases">
        <authorList>
            <person name="Founou R.C."/>
            <person name="Founou L."/>
            <person name="Allam M."/>
            <person name="Ismail A."/>
            <person name="Essack S.Y."/>
        </authorList>
    </citation>
    <scope>NUCLEOTIDE SEQUENCE [LARGE SCALE GENOMIC DNA]</scope>
    <source>
        <strain evidence="2 3">G811N2B1</strain>
    </source>
</reference>
<keyword evidence="1" id="KW-0812">Transmembrane</keyword>
<gene>
    <name evidence="2" type="ORF">CV019_12490</name>
</gene>
<comment type="caution">
    <text evidence="2">The sequence shown here is derived from an EMBL/GenBank/DDBJ whole genome shotgun (WGS) entry which is preliminary data.</text>
</comment>
<name>A0A7Z1MZB7_STAHA</name>
<keyword evidence="1" id="KW-1133">Transmembrane helix</keyword>
<protein>
    <submittedName>
        <fullName evidence="2">Uncharacterized protein</fullName>
    </submittedName>
</protein>
<evidence type="ECO:0000256" key="1">
    <source>
        <dbReference type="SAM" id="Phobius"/>
    </source>
</evidence>
<accession>A0A7Z1MZB7</accession>
<evidence type="ECO:0000313" key="2">
    <source>
        <dbReference type="EMBL" id="PPJ70755.1"/>
    </source>
</evidence>
<feature type="transmembrane region" description="Helical" evidence="1">
    <location>
        <begin position="105"/>
        <end position="127"/>
    </location>
</feature>
<dbReference type="EMBL" id="PGWX01000454">
    <property type="protein sequence ID" value="PPJ70755.1"/>
    <property type="molecule type" value="Genomic_DNA"/>
</dbReference>
<sequence length="129" mass="15056">MNKFKLVLLICSFLLMIATLFFWTLFLPPLSELEGENALAQMVVFVPSIIAYPVLFPIIWLLEIFYLFTTKHWSYMDLLFLLLSLVTPILLLVVHFIIATSPIPFLLLYIYLSILTMLMTLVSYINFKK</sequence>
<feature type="transmembrane region" description="Helical" evidence="1">
    <location>
        <begin position="7"/>
        <end position="26"/>
    </location>
</feature>